<proteinExistence type="predicted"/>
<dbReference type="InterPro" id="IPR013154">
    <property type="entry name" value="ADH-like_N"/>
</dbReference>
<dbReference type="InterPro" id="IPR011032">
    <property type="entry name" value="GroES-like_sf"/>
</dbReference>
<dbReference type="InterPro" id="IPR020843">
    <property type="entry name" value="ER"/>
</dbReference>
<comment type="caution">
    <text evidence="4">The sequence shown here is derived from an EMBL/GenBank/DDBJ whole genome shotgun (WGS) entry which is preliminary data.</text>
</comment>
<name>A0ABS4AU89_9PROT</name>
<dbReference type="InterPro" id="IPR014189">
    <property type="entry name" value="Quinone_OxRdtase_PIG3"/>
</dbReference>
<reference evidence="4 5" key="1">
    <citation type="submission" date="2021-03" db="EMBL/GenBank/DDBJ databases">
        <authorList>
            <person name="So Y."/>
        </authorList>
    </citation>
    <scope>NUCLEOTIDE SEQUENCE [LARGE SCALE GENOMIC DNA]</scope>
    <source>
        <strain evidence="4 5">PWR1</strain>
    </source>
</reference>
<keyword evidence="2" id="KW-0560">Oxidoreductase</keyword>
<dbReference type="InterPro" id="IPR013149">
    <property type="entry name" value="ADH-like_C"/>
</dbReference>
<dbReference type="Pfam" id="PF08240">
    <property type="entry name" value="ADH_N"/>
    <property type="match status" value="1"/>
</dbReference>
<protein>
    <submittedName>
        <fullName evidence="4">NAD(P)H-quinone oxidoreductase</fullName>
    </submittedName>
</protein>
<dbReference type="Gene3D" id="3.90.180.10">
    <property type="entry name" value="Medium-chain alcohol dehydrogenases, catalytic domain"/>
    <property type="match status" value="1"/>
</dbReference>
<keyword evidence="5" id="KW-1185">Reference proteome</keyword>
<dbReference type="RefSeq" id="WP_209352320.1">
    <property type="nucleotide sequence ID" value="NZ_JAGIYZ010000012.1"/>
</dbReference>
<evidence type="ECO:0000256" key="1">
    <source>
        <dbReference type="ARBA" id="ARBA00022857"/>
    </source>
</evidence>
<keyword evidence="1" id="KW-0521">NADP</keyword>
<dbReference type="Gene3D" id="3.40.50.720">
    <property type="entry name" value="NAD(P)-binding Rossmann-like Domain"/>
    <property type="match status" value="1"/>
</dbReference>
<accession>A0ABS4AU89</accession>
<dbReference type="CDD" id="cd05276">
    <property type="entry name" value="p53_inducible_oxidoreductase"/>
    <property type="match status" value="1"/>
</dbReference>
<evidence type="ECO:0000259" key="3">
    <source>
        <dbReference type="SMART" id="SM00829"/>
    </source>
</evidence>
<dbReference type="InterPro" id="IPR036291">
    <property type="entry name" value="NAD(P)-bd_dom_sf"/>
</dbReference>
<dbReference type="PANTHER" id="PTHR48106">
    <property type="entry name" value="QUINONE OXIDOREDUCTASE PIG3-RELATED"/>
    <property type="match status" value="1"/>
</dbReference>
<dbReference type="SMART" id="SM00829">
    <property type="entry name" value="PKS_ER"/>
    <property type="match status" value="1"/>
</dbReference>
<evidence type="ECO:0000313" key="4">
    <source>
        <dbReference type="EMBL" id="MBP0464926.1"/>
    </source>
</evidence>
<dbReference type="EMBL" id="JAGIYZ010000012">
    <property type="protein sequence ID" value="MBP0464926.1"/>
    <property type="molecule type" value="Genomic_DNA"/>
</dbReference>
<evidence type="ECO:0000313" key="5">
    <source>
        <dbReference type="Proteomes" id="UP000680815"/>
    </source>
</evidence>
<dbReference type="SUPFAM" id="SSF50129">
    <property type="entry name" value="GroES-like"/>
    <property type="match status" value="1"/>
</dbReference>
<feature type="domain" description="Enoyl reductase (ER)" evidence="3">
    <location>
        <begin position="17"/>
        <end position="331"/>
    </location>
</feature>
<organism evidence="4 5">
    <name type="scientific">Roseomonas nitratireducens</name>
    <dbReference type="NCBI Taxonomy" id="2820810"/>
    <lineage>
        <taxon>Bacteria</taxon>
        <taxon>Pseudomonadati</taxon>
        <taxon>Pseudomonadota</taxon>
        <taxon>Alphaproteobacteria</taxon>
        <taxon>Acetobacterales</taxon>
        <taxon>Roseomonadaceae</taxon>
        <taxon>Roseomonas</taxon>
    </lineage>
</organism>
<dbReference type="Pfam" id="PF00107">
    <property type="entry name" value="ADH_zinc_N"/>
    <property type="match status" value="1"/>
</dbReference>
<dbReference type="Proteomes" id="UP000680815">
    <property type="component" value="Unassembled WGS sequence"/>
</dbReference>
<dbReference type="PANTHER" id="PTHR48106:SF8">
    <property type="entry name" value="OS02G0805600 PROTEIN"/>
    <property type="match status" value="1"/>
</dbReference>
<evidence type="ECO:0000256" key="2">
    <source>
        <dbReference type="ARBA" id="ARBA00023002"/>
    </source>
</evidence>
<dbReference type="NCBIfam" id="TIGR02824">
    <property type="entry name" value="quinone_pig3"/>
    <property type="match status" value="1"/>
</dbReference>
<gene>
    <name evidence="4" type="ORF">J5Y09_13470</name>
</gene>
<dbReference type="SUPFAM" id="SSF51735">
    <property type="entry name" value="NAD(P)-binding Rossmann-fold domains"/>
    <property type="match status" value="1"/>
</dbReference>
<sequence length="335" mass="34663">MAALPQEMTFIAHGAGGGAEVLVPARGPLPAPGPDEVLIRVMVTGVNRPDVQQRSGSYPPPPGASPIIGLECAGEVVATGAAVTRYKPGDRVCALTNGGAYAEYCAAPEAQTLPWPAGYDAVRAAALPETYFTVWANLFGHGRLAAGETVLVHGGTSGIGVTAIKLAKAFGATVYATAGSAAKVASCLGFGADAAIDYRAQDFAEEVKRLTGGKGVDVVLDMVGAAYFQRNLRCLGWDGRLVIIAFLGGHQADAVDLRPVMLKRLTVTGSTMRPRTTAQKGALAAALEEKVWPLLAAGRCGPEIFATFPLAEAAEAHRLMESSAHVGKIMLKVAD</sequence>